<name>A0ABN3VBM2_9PSEU</name>
<reference evidence="1 2" key="1">
    <citation type="journal article" date="2019" name="Int. J. Syst. Evol. Microbiol.">
        <title>The Global Catalogue of Microorganisms (GCM) 10K type strain sequencing project: providing services to taxonomists for standard genome sequencing and annotation.</title>
        <authorList>
            <consortium name="The Broad Institute Genomics Platform"/>
            <consortium name="The Broad Institute Genome Sequencing Center for Infectious Disease"/>
            <person name="Wu L."/>
            <person name="Ma J."/>
        </authorList>
    </citation>
    <scope>NUCLEOTIDE SEQUENCE [LARGE SCALE GENOMIC DNA]</scope>
    <source>
        <strain evidence="1 2">JCM 9383</strain>
    </source>
</reference>
<dbReference type="EMBL" id="BAAAUX010000009">
    <property type="protein sequence ID" value="GAA2782994.1"/>
    <property type="molecule type" value="Genomic_DNA"/>
</dbReference>
<sequence>MATRSLIGVLDADDHSFRARYCHNGGYPDHQVPKLGLALHRFHDGDVERLMTELLSREWSAIDPAAASAECADQPGLGDEVRQPRPSHIEPHGGIGFYYTDVDPDEEPLDGDLGEDPDLAYEWLYLFTGDQLRVFANQPSNQHARRWAPFGDFPVSELATITADETTRRLHARR</sequence>
<protein>
    <submittedName>
        <fullName evidence="1">Uncharacterized protein</fullName>
    </submittedName>
</protein>
<dbReference type="Proteomes" id="UP001500979">
    <property type="component" value="Unassembled WGS sequence"/>
</dbReference>
<evidence type="ECO:0000313" key="2">
    <source>
        <dbReference type="Proteomes" id="UP001500979"/>
    </source>
</evidence>
<organism evidence="1 2">
    <name type="scientific">Saccharopolyspora taberi</name>
    <dbReference type="NCBI Taxonomy" id="60895"/>
    <lineage>
        <taxon>Bacteria</taxon>
        <taxon>Bacillati</taxon>
        <taxon>Actinomycetota</taxon>
        <taxon>Actinomycetes</taxon>
        <taxon>Pseudonocardiales</taxon>
        <taxon>Pseudonocardiaceae</taxon>
        <taxon>Saccharopolyspora</taxon>
    </lineage>
</organism>
<comment type="caution">
    <text evidence="1">The sequence shown here is derived from an EMBL/GenBank/DDBJ whole genome shotgun (WGS) entry which is preliminary data.</text>
</comment>
<evidence type="ECO:0000313" key="1">
    <source>
        <dbReference type="EMBL" id="GAA2782994.1"/>
    </source>
</evidence>
<accession>A0ABN3VBM2</accession>
<proteinExistence type="predicted"/>
<dbReference type="RefSeq" id="WP_344678850.1">
    <property type="nucleotide sequence ID" value="NZ_BAAAUX010000009.1"/>
</dbReference>
<keyword evidence="2" id="KW-1185">Reference proteome</keyword>
<gene>
    <name evidence="1" type="ORF">GCM10010470_16200</name>
</gene>